<organism evidence="2 3">
    <name type="scientific">Psychromonas arctica</name>
    <dbReference type="NCBI Taxonomy" id="168275"/>
    <lineage>
        <taxon>Bacteria</taxon>
        <taxon>Pseudomonadati</taxon>
        <taxon>Pseudomonadota</taxon>
        <taxon>Gammaproteobacteria</taxon>
        <taxon>Alteromonadales</taxon>
        <taxon>Psychromonadaceae</taxon>
        <taxon>Psychromonas</taxon>
    </lineage>
</organism>
<sequence length="87" mass="10057">MEESLKFALVIIFLLLNVNLLMLVLVKQVFLFGQHVKKNENISVFQLKMQCNRSFSLGNWYRKGEKGYTTAIVCNLAMYGGILWLLL</sequence>
<keyword evidence="1" id="KW-0472">Membrane</keyword>
<feature type="transmembrane region" description="Helical" evidence="1">
    <location>
        <begin position="7"/>
        <end position="26"/>
    </location>
</feature>
<feature type="transmembrane region" description="Helical" evidence="1">
    <location>
        <begin position="67"/>
        <end position="86"/>
    </location>
</feature>
<evidence type="ECO:0000313" key="2">
    <source>
        <dbReference type="EMBL" id="MEL0659449.1"/>
    </source>
</evidence>
<reference evidence="2 3" key="1">
    <citation type="submission" date="2024-02" db="EMBL/GenBank/DDBJ databases">
        <title>Bacteria isolated from the canopy kelp, Nereocystis luetkeana.</title>
        <authorList>
            <person name="Pfister C.A."/>
            <person name="Younker I.T."/>
            <person name="Light S.H."/>
        </authorList>
    </citation>
    <scope>NUCLEOTIDE SEQUENCE [LARGE SCALE GENOMIC DNA]</scope>
    <source>
        <strain evidence="2 3">TI.2.07</strain>
    </source>
</reference>
<dbReference type="EMBL" id="JBAKBA010000020">
    <property type="protein sequence ID" value="MEL0659449.1"/>
    <property type="molecule type" value="Genomic_DNA"/>
</dbReference>
<keyword evidence="1" id="KW-0812">Transmembrane</keyword>
<evidence type="ECO:0000313" key="3">
    <source>
        <dbReference type="Proteomes" id="UP001366060"/>
    </source>
</evidence>
<evidence type="ECO:0000256" key="1">
    <source>
        <dbReference type="SAM" id="Phobius"/>
    </source>
</evidence>
<accession>A0ABU9HC42</accession>
<dbReference type="Proteomes" id="UP001366060">
    <property type="component" value="Unassembled WGS sequence"/>
</dbReference>
<protein>
    <submittedName>
        <fullName evidence="2">Uncharacterized protein</fullName>
    </submittedName>
</protein>
<keyword evidence="3" id="KW-1185">Reference proteome</keyword>
<proteinExistence type="predicted"/>
<gene>
    <name evidence="2" type="ORF">V6255_09900</name>
</gene>
<name>A0ABU9HC42_9GAMM</name>
<keyword evidence="1" id="KW-1133">Transmembrane helix</keyword>
<dbReference type="RefSeq" id="WP_341628002.1">
    <property type="nucleotide sequence ID" value="NZ_JBAKBA010000020.1"/>
</dbReference>
<comment type="caution">
    <text evidence="2">The sequence shown here is derived from an EMBL/GenBank/DDBJ whole genome shotgun (WGS) entry which is preliminary data.</text>
</comment>